<dbReference type="EMBL" id="BRXY01000138">
    <property type="protein sequence ID" value="GMH70238.1"/>
    <property type="molecule type" value="Genomic_DNA"/>
</dbReference>
<proteinExistence type="predicted"/>
<accession>A0A9W7AJE3</accession>
<gene>
    <name evidence="2" type="ORF">TrST_g12429</name>
</gene>
<keyword evidence="1" id="KW-0732">Signal</keyword>
<keyword evidence="3" id="KW-1185">Reference proteome</keyword>
<reference evidence="3" key="1">
    <citation type="journal article" date="2023" name="Commun. Biol.">
        <title>Genome analysis of Parmales, the sister group of diatoms, reveals the evolutionary specialization of diatoms from phago-mixotrophs to photoautotrophs.</title>
        <authorList>
            <person name="Ban H."/>
            <person name="Sato S."/>
            <person name="Yoshikawa S."/>
            <person name="Yamada K."/>
            <person name="Nakamura Y."/>
            <person name="Ichinomiya M."/>
            <person name="Sato N."/>
            <person name="Blanc-Mathieu R."/>
            <person name="Endo H."/>
            <person name="Kuwata A."/>
            <person name="Ogata H."/>
        </authorList>
    </citation>
    <scope>NUCLEOTIDE SEQUENCE [LARGE SCALE GENOMIC DNA]</scope>
    <source>
        <strain evidence="3">NIES 3701</strain>
    </source>
</reference>
<evidence type="ECO:0000256" key="1">
    <source>
        <dbReference type="SAM" id="SignalP"/>
    </source>
</evidence>
<evidence type="ECO:0000313" key="2">
    <source>
        <dbReference type="EMBL" id="GMH70238.1"/>
    </source>
</evidence>
<dbReference type="OrthoDB" id="10544914at2759"/>
<feature type="chain" id="PRO_5040995011" evidence="1">
    <location>
        <begin position="23"/>
        <end position="330"/>
    </location>
</feature>
<feature type="signal peptide" evidence="1">
    <location>
        <begin position="1"/>
        <end position="22"/>
    </location>
</feature>
<name>A0A9W7AJE3_9STRA</name>
<dbReference type="Proteomes" id="UP001165085">
    <property type="component" value="Unassembled WGS sequence"/>
</dbReference>
<comment type="caution">
    <text evidence="2">The sequence shown here is derived from an EMBL/GenBank/DDBJ whole genome shotgun (WGS) entry which is preliminary data.</text>
</comment>
<evidence type="ECO:0000313" key="3">
    <source>
        <dbReference type="Proteomes" id="UP001165085"/>
    </source>
</evidence>
<dbReference type="AlphaFoldDB" id="A0A9W7AJE3"/>
<sequence>MMNADLIPTIFVLSLLFCLSTSSPLTFDPLKALSSTGSIPSIFLNQDLISLRAAVSLCQYGKCSWDVIEGNFQILDFILPSSPRNTDVNAITFERIEWNYTSIKVNGALNTLIDLNLGGPTITIILSKNSTNFSDLASQGFPPSLSSSSSSSTTTSSSSSFLINSLTFSGSPPKITILTPLSSTPLTTYTLPPSTLTSISSLITSPLSPSEFYSLLKSSLMKTVKTRTRNNIIKIVKDELSQGSNDVNLISDLSIKTRNVMEGIKDNIKKTIEEEIDIIIPEEFKRKRGSFKEELESFREFFKGGDNDDDDDDDGEYISLLIKALEMHEG</sequence>
<organism evidence="2 3">
    <name type="scientific">Triparma strigata</name>
    <dbReference type="NCBI Taxonomy" id="1606541"/>
    <lineage>
        <taxon>Eukaryota</taxon>
        <taxon>Sar</taxon>
        <taxon>Stramenopiles</taxon>
        <taxon>Ochrophyta</taxon>
        <taxon>Bolidophyceae</taxon>
        <taxon>Parmales</taxon>
        <taxon>Triparmaceae</taxon>
        <taxon>Triparma</taxon>
    </lineage>
</organism>
<protein>
    <submittedName>
        <fullName evidence="2">Uncharacterized protein</fullName>
    </submittedName>
</protein>